<feature type="signal peptide" evidence="1">
    <location>
        <begin position="1"/>
        <end position="22"/>
    </location>
</feature>
<reference evidence="3 4" key="1">
    <citation type="submission" date="2024-05" db="EMBL/GenBank/DDBJ databases">
        <authorList>
            <person name="Liu Q."/>
            <person name="Xin Y.-H."/>
        </authorList>
    </citation>
    <scope>NUCLEOTIDE SEQUENCE [LARGE SCALE GENOMIC DNA]</scope>
    <source>
        <strain evidence="3 4">CGMCC 1.15349</strain>
    </source>
</reference>
<evidence type="ECO:0000313" key="4">
    <source>
        <dbReference type="Proteomes" id="UP001404104"/>
    </source>
</evidence>
<organism evidence="3 4">
    <name type="scientific">Sphingomonas qilianensis</name>
    <dbReference type="NCBI Taxonomy" id="1736690"/>
    <lineage>
        <taxon>Bacteria</taxon>
        <taxon>Pseudomonadati</taxon>
        <taxon>Pseudomonadota</taxon>
        <taxon>Alphaproteobacteria</taxon>
        <taxon>Sphingomonadales</taxon>
        <taxon>Sphingomonadaceae</taxon>
        <taxon>Sphingomonas</taxon>
    </lineage>
</organism>
<keyword evidence="1" id="KW-0732">Signal</keyword>
<dbReference type="Proteomes" id="UP001404104">
    <property type="component" value="Unassembled WGS sequence"/>
</dbReference>
<name>A0ABU9XRS9_9SPHN</name>
<dbReference type="EMBL" id="JBDIMF010000003">
    <property type="protein sequence ID" value="MEN2786541.1"/>
    <property type="molecule type" value="Genomic_DNA"/>
</dbReference>
<dbReference type="InterPro" id="IPR013424">
    <property type="entry name" value="Ice-binding_C"/>
</dbReference>
<feature type="domain" description="Ice-binding protein C-terminal" evidence="2">
    <location>
        <begin position="141"/>
        <end position="165"/>
    </location>
</feature>
<evidence type="ECO:0000313" key="3">
    <source>
        <dbReference type="EMBL" id="MEN2786541.1"/>
    </source>
</evidence>
<evidence type="ECO:0000256" key="1">
    <source>
        <dbReference type="SAM" id="SignalP"/>
    </source>
</evidence>
<dbReference type="RefSeq" id="WP_345864347.1">
    <property type="nucleotide sequence ID" value="NZ_JBDIMF010000003.1"/>
</dbReference>
<comment type="caution">
    <text evidence="3">The sequence shown here is derived from an EMBL/GenBank/DDBJ whole genome shotgun (WGS) entry which is preliminary data.</text>
</comment>
<keyword evidence="4" id="KW-1185">Reference proteome</keyword>
<dbReference type="Pfam" id="PF07589">
    <property type="entry name" value="PEP-CTERM"/>
    <property type="match status" value="1"/>
</dbReference>
<dbReference type="NCBIfam" id="NF038126">
    <property type="entry name" value="PEP_CTERM_FxDxF"/>
    <property type="match status" value="1"/>
</dbReference>
<dbReference type="NCBIfam" id="TIGR02595">
    <property type="entry name" value="PEP_CTERM"/>
    <property type="match status" value="1"/>
</dbReference>
<sequence length="173" mass="18020">MFIRLVALVVAFAAMHVAPAKATVLVSGSGWQSDRIPVIGVPSQNSAWTFTIAAPSTLSITDLFIPGDAYSLNGDVVGQTSFYAGSSQAIQASGIYGSYWTDALYGKLSIWLTPGSYSFSVTGDGAGGAPADFGLRLDVAAVPEPAAWAMMTIGFGAIGGALRRRRRALYAAY</sequence>
<accession>A0ABU9XRS9</accession>
<gene>
    <name evidence="3" type="ORF">ABC969_08935</name>
</gene>
<proteinExistence type="predicted"/>
<evidence type="ECO:0000259" key="2">
    <source>
        <dbReference type="Pfam" id="PF07589"/>
    </source>
</evidence>
<dbReference type="NCBIfam" id="NF035944">
    <property type="entry name" value="PEPxxWA-CTERM"/>
    <property type="match status" value="1"/>
</dbReference>
<feature type="chain" id="PRO_5047142815" evidence="1">
    <location>
        <begin position="23"/>
        <end position="173"/>
    </location>
</feature>
<protein>
    <submittedName>
        <fullName evidence="3">FxDxF family PEP-CTERM protein</fullName>
    </submittedName>
</protein>